<dbReference type="RefSeq" id="WP_370879871.1">
    <property type="nucleotide sequence ID" value="NZ_JAUSVK010000001.1"/>
</dbReference>
<keyword evidence="5" id="KW-0804">Transcription</keyword>
<evidence type="ECO:0000256" key="1">
    <source>
        <dbReference type="ARBA" id="ARBA00005384"/>
    </source>
</evidence>
<dbReference type="PANTHER" id="PTHR46577">
    <property type="entry name" value="HTH-TYPE TRANSCRIPTIONAL REGULATORY PROTEIN GABR"/>
    <property type="match status" value="1"/>
</dbReference>
<dbReference type="SUPFAM" id="SSF46785">
    <property type="entry name" value="Winged helix' DNA-binding domain"/>
    <property type="match status" value="1"/>
</dbReference>
<dbReference type="SMART" id="SM00345">
    <property type="entry name" value="HTH_GNTR"/>
    <property type="match status" value="1"/>
</dbReference>
<dbReference type="Gene3D" id="1.10.10.10">
    <property type="entry name" value="Winged helix-like DNA-binding domain superfamily/Winged helix DNA-binding domain"/>
    <property type="match status" value="1"/>
</dbReference>
<dbReference type="GO" id="GO:0003677">
    <property type="term" value="F:DNA binding"/>
    <property type="evidence" value="ECO:0007669"/>
    <property type="project" value="UniProtKB-KW"/>
</dbReference>
<dbReference type="Pfam" id="PF00392">
    <property type="entry name" value="GntR"/>
    <property type="match status" value="1"/>
</dbReference>
<dbReference type="InterPro" id="IPR004839">
    <property type="entry name" value="Aminotransferase_I/II_large"/>
</dbReference>
<feature type="region of interest" description="Disordered" evidence="6">
    <location>
        <begin position="1"/>
        <end position="32"/>
    </location>
</feature>
<comment type="similarity">
    <text evidence="1">In the C-terminal section; belongs to the class-I pyridoxal-phosphate-dependent aminotransferase family.</text>
</comment>
<dbReference type="InterPro" id="IPR015424">
    <property type="entry name" value="PyrdxlP-dep_Trfase"/>
</dbReference>
<comment type="caution">
    <text evidence="8">The sequence shown here is derived from an EMBL/GenBank/DDBJ whole genome shotgun (WGS) entry which is preliminary data.</text>
</comment>
<evidence type="ECO:0000256" key="2">
    <source>
        <dbReference type="ARBA" id="ARBA00022898"/>
    </source>
</evidence>
<dbReference type="InterPro" id="IPR015422">
    <property type="entry name" value="PyrdxlP-dep_Trfase_small"/>
</dbReference>
<keyword evidence="9" id="KW-1185">Reference proteome</keyword>
<dbReference type="CDD" id="cd07377">
    <property type="entry name" value="WHTH_GntR"/>
    <property type="match status" value="1"/>
</dbReference>
<dbReference type="InterPro" id="IPR000524">
    <property type="entry name" value="Tscrpt_reg_HTH_GntR"/>
</dbReference>
<sequence length="496" mass="53785">MTPFDSDQFRSRVQSREGYPAQGASREPLAEAASWRPVLPRRKGATKHRLLTDRIIADIDAGVLRPGVRMPTHRDLAHDLGVSVQTVSLSYKEAERRGYLRGEVGRGTFVRERVTERADRFMLDREAGQAADLSIVRAVYTEAHERASRHAMARLGEADNSVFMRPCRPIAGLDRHRAAGQAWLRRLGVDAEMDRILITNGAAHGLFLAVAAVVHPGEVVLTESLTDHGIIGLATVLGFTLRSLPTDAEGILPPAFEAACAAGDVKALVLIPSFGNPTSHVAGTQRRRAIADIAARHGVFVIEDEVYKPLLEEDLPSITQMLPDLGFFVTSMTKTVMTGLRVGYLVVPPTYSIRVASIMRVTSWSATNLPAEIASLWIEDGTADALVRVQRQEARARQAIVAQKLGDLVAATHPLSLCAWLAVPRRWTEEGLVRALAQRGIAVTPSDPFIAGETVASGIRICLGGQLSHAALAEALGAVRATFEQLPPVFDVRSIA</sequence>
<evidence type="ECO:0000256" key="5">
    <source>
        <dbReference type="ARBA" id="ARBA00023163"/>
    </source>
</evidence>
<dbReference type="SUPFAM" id="SSF53383">
    <property type="entry name" value="PLP-dependent transferases"/>
    <property type="match status" value="1"/>
</dbReference>
<reference evidence="8 9" key="1">
    <citation type="submission" date="2023-07" db="EMBL/GenBank/DDBJ databases">
        <title>Genomic Encyclopedia of Type Strains, Phase IV (KMG-IV): sequencing the most valuable type-strain genomes for metagenomic binning, comparative biology and taxonomic classification.</title>
        <authorList>
            <person name="Goeker M."/>
        </authorList>
    </citation>
    <scope>NUCLEOTIDE SEQUENCE [LARGE SCALE GENOMIC DNA]</scope>
    <source>
        <strain evidence="8 9">DSM 5896</strain>
    </source>
</reference>
<dbReference type="Gene3D" id="3.40.640.10">
    <property type="entry name" value="Type I PLP-dependent aspartate aminotransferase-like (Major domain)"/>
    <property type="match status" value="1"/>
</dbReference>
<dbReference type="InterPro" id="IPR036390">
    <property type="entry name" value="WH_DNA-bd_sf"/>
</dbReference>
<dbReference type="InterPro" id="IPR036388">
    <property type="entry name" value="WH-like_DNA-bd_sf"/>
</dbReference>
<dbReference type="Pfam" id="PF00155">
    <property type="entry name" value="Aminotran_1_2"/>
    <property type="match status" value="1"/>
</dbReference>
<dbReference type="PANTHER" id="PTHR46577:SF1">
    <property type="entry name" value="HTH-TYPE TRANSCRIPTIONAL REGULATORY PROTEIN GABR"/>
    <property type="match status" value="1"/>
</dbReference>
<evidence type="ECO:0000256" key="6">
    <source>
        <dbReference type="SAM" id="MobiDB-lite"/>
    </source>
</evidence>
<evidence type="ECO:0000259" key="7">
    <source>
        <dbReference type="PROSITE" id="PS50949"/>
    </source>
</evidence>
<evidence type="ECO:0000313" key="9">
    <source>
        <dbReference type="Proteomes" id="UP001237448"/>
    </source>
</evidence>
<keyword evidence="3" id="KW-0805">Transcription regulation</keyword>
<name>A0ABU0FBA2_9HYPH</name>
<dbReference type="InterPro" id="IPR015421">
    <property type="entry name" value="PyrdxlP-dep_Trfase_major"/>
</dbReference>
<keyword evidence="4 8" id="KW-0238">DNA-binding</keyword>
<evidence type="ECO:0000256" key="3">
    <source>
        <dbReference type="ARBA" id="ARBA00023015"/>
    </source>
</evidence>
<proteinExistence type="inferred from homology"/>
<dbReference type="Proteomes" id="UP001237448">
    <property type="component" value="Unassembled WGS sequence"/>
</dbReference>
<organism evidence="8 9">
    <name type="scientific">Labrys monachus</name>
    <dbReference type="NCBI Taxonomy" id="217067"/>
    <lineage>
        <taxon>Bacteria</taxon>
        <taxon>Pseudomonadati</taxon>
        <taxon>Pseudomonadota</taxon>
        <taxon>Alphaproteobacteria</taxon>
        <taxon>Hyphomicrobiales</taxon>
        <taxon>Xanthobacteraceae</taxon>
        <taxon>Labrys</taxon>
    </lineage>
</organism>
<evidence type="ECO:0000256" key="4">
    <source>
        <dbReference type="ARBA" id="ARBA00023125"/>
    </source>
</evidence>
<evidence type="ECO:0000313" key="8">
    <source>
        <dbReference type="EMBL" id="MDQ0391898.1"/>
    </source>
</evidence>
<protein>
    <submittedName>
        <fullName evidence="8">DNA-binding transcriptional MocR family regulator</fullName>
    </submittedName>
</protein>
<accession>A0ABU0FBA2</accession>
<gene>
    <name evidence="8" type="ORF">J3R73_001690</name>
</gene>
<feature type="domain" description="HTH gntR-type" evidence="7">
    <location>
        <begin position="45"/>
        <end position="113"/>
    </location>
</feature>
<dbReference type="EMBL" id="JAUSVK010000001">
    <property type="protein sequence ID" value="MDQ0391898.1"/>
    <property type="molecule type" value="Genomic_DNA"/>
</dbReference>
<keyword evidence="2" id="KW-0663">Pyridoxal phosphate</keyword>
<dbReference type="CDD" id="cd00609">
    <property type="entry name" value="AAT_like"/>
    <property type="match status" value="1"/>
</dbReference>
<dbReference type="PROSITE" id="PS50949">
    <property type="entry name" value="HTH_GNTR"/>
    <property type="match status" value="1"/>
</dbReference>
<dbReference type="Gene3D" id="3.90.1150.10">
    <property type="entry name" value="Aspartate Aminotransferase, domain 1"/>
    <property type="match status" value="1"/>
</dbReference>
<dbReference type="InterPro" id="IPR051446">
    <property type="entry name" value="HTH_trans_reg/aminotransferase"/>
</dbReference>